<dbReference type="InterPro" id="IPR001240">
    <property type="entry name" value="PRAI_dom"/>
</dbReference>
<sequence>MGYGQVSLHYGKSGNIAPLLGEGGLTMARTVRVKICGITSVADAQVVCDAGAQALGIVFYPPSPRYVADLAVARDIAQAAGPFVSVVGLFVNPDPKYIEQVLREVPLNLLQFHGDETPETCERYARPYIKALRMKPETDIAGLANQYVGARGILLDAYRKGVPGGTGETFDWNAIPRDIVKPLILAGGLAPANVADAIASVAPWAVDVSGGVEASPGKKDESLIKQFMANVAN</sequence>
<evidence type="ECO:0000259" key="11">
    <source>
        <dbReference type="Pfam" id="PF00697"/>
    </source>
</evidence>
<evidence type="ECO:0000256" key="6">
    <source>
        <dbReference type="ARBA" id="ARBA00022605"/>
    </source>
</evidence>
<protein>
    <recommendedName>
        <fullName evidence="5 10">N-(5'-phosphoribosyl)anthranilate isomerase</fullName>
        <shortName evidence="10">PRAI</shortName>
        <ecNumber evidence="4 10">5.3.1.24</ecNumber>
    </recommendedName>
</protein>
<accession>A0AAN2BK73</accession>
<dbReference type="HAMAP" id="MF_00135">
    <property type="entry name" value="PRAI"/>
    <property type="match status" value="1"/>
</dbReference>
<dbReference type="PANTHER" id="PTHR42894">
    <property type="entry name" value="N-(5'-PHOSPHORIBOSYL)ANTHRANILATE ISOMERASE"/>
    <property type="match status" value="1"/>
</dbReference>
<evidence type="ECO:0000313" key="12">
    <source>
        <dbReference type="EMBL" id="BCD97773.1"/>
    </source>
</evidence>
<organism evidence="12 13">
    <name type="scientific">Marinagarivorans cellulosilyticus</name>
    <dbReference type="NCBI Taxonomy" id="2721545"/>
    <lineage>
        <taxon>Bacteria</taxon>
        <taxon>Pseudomonadati</taxon>
        <taxon>Pseudomonadota</taxon>
        <taxon>Gammaproteobacteria</taxon>
        <taxon>Cellvibrionales</taxon>
        <taxon>Cellvibrionaceae</taxon>
        <taxon>Marinagarivorans</taxon>
    </lineage>
</organism>
<dbReference type="AlphaFoldDB" id="A0AAN2BK73"/>
<dbReference type="CDD" id="cd00405">
    <property type="entry name" value="PRAI"/>
    <property type="match status" value="1"/>
</dbReference>
<comment type="pathway">
    <text evidence="2 10">Amino-acid biosynthesis; L-tryptophan biosynthesis; L-tryptophan from chorismate: step 3/5.</text>
</comment>
<dbReference type="PANTHER" id="PTHR42894:SF1">
    <property type="entry name" value="N-(5'-PHOSPHORIBOSYL)ANTHRANILATE ISOMERASE"/>
    <property type="match status" value="1"/>
</dbReference>
<keyword evidence="8 10" id="KW-0057">Aromatic amino acid biosynthesis</keyword>
<dbReference type="NCBIfam" id="NF002299">
    <property type="entry name" value="PRK01222.1-6"/>
    <property type="match status" value="1"/>
</dbReference>
<dbReference type="InterPro" id="IPR011060">
    <property type="entry name" value="RibuloseP-bd_barrel"/>
</dbReference>
<dbReference type="SUPFAM" id="SSF51366">
    <property type="entry name" value="Ribulose-phoshate binding barrel"/>
    <property type="match status" value="1"/>
</dbReference>
<comment type="similarity">
    <text evidence="3 10">Belongs to the TrpF family.</text>
</comment>
<keyword evidence="13" id="KW-1185">Reference proteome</keyword>
<evidence type="ECO:0000256" key="5">
    <source>
        <dbReference type="ARBA" id="ARBA00022272"/>
    </source>
</evidence>
<gene>
    <name evidence="10" type="primary">trpF</name>
    <name evidence="12" type="ORF">MARGE09_P1974</name>
</gene>
<evidence type="ECO:0000256" key="8">
    <source>
        <dbReference type="ARBA" id="ARBA00023141"/>
    </source>
</evidence>
<evidence type="ECO:0000256" key="9">
    <source>
        <dbReference type="ARBA" id="ARBA00023235"/>
    </source>
</evidence>
<reference evidence="12 13" key="1">
    <citation type="journal article" date="2022" name="IScience">
        <title>An ultrasensitive nanofiber-based assay for enzymatic hydrolysis and deep-sea microbial degradation of cellulose.</title>
        <authorList>
            <person name="Tsudome M."/>
            <person name="Tachioka M."/>
            <person name="Miyazaki M."/>
            <person name="Uchimura K."/>
            <person name="Tsuda M."/>
            <person name="Takaki Y."/>
            <person name="Deguchi S."/>
        </authorList>
    </citation>
    <scope>NUCLEOTIDE SEQUENCE [LARGE SCALE GENOMIC DNA]</scope>
    <source>
        <strain evidence="12 13">GE09</strain>
    </source>
</reference>
<dbReference type="EMBL" id="AP023086">
    <property type="protein sequence ID" value="BCD97773.1"/>
    <property type="molecule type" value="Genomic_DNA"/>
</dbReference>
<evidence type="ECO:0000256" key="2">
    <source>
        <dbReference type="ARBA" id="ARBA00004664"/>
    </source>
</evidence>
<dbReference type="Pfam" id="PF00697">
    <property type="entry name" value="PRAI"/>
    <property type="match status" value="1"/>
</dbReference>
<dbReference type="EC" id="5.3.1.24" evidence="4 10"/>
<evidence type="ECO:0000256" key="10">
    <source>
        <dbReference type="HAMAP-Rule" id="MF_00135"/>
    </source>
</evidence>
<dbReference type="KEGG" id="marq:MARGE09_P1974"/>
<name>A0AAN2BK73_9GAMM</name>
<keyword evidence="7 10" id="KW-0822">Tryptophan biosynthesis</keyword>
<dbReference type="GO" id="GO:0004640">
    <property type="term" value="F:phosphoribosylanthranilate isomerase activity"/>
    <property type="evidence" value="ECO:0007669"/>
    <property type="project" value="UniProtKB-UniRule"/>
</dbReference>
<feature type="domain" description="N-(5'phosphoribosyl) anthranilate isomerase (PRAI)" evidence="11">
    <location>
        <begin position="33"/>
        <end position="229"/>
    </location>
</feature>
<dbReference type="NCBIfam" id="NF002298">
    <property type="entry name" value="PRK01222.1-4"/>
    <property type="match status" value="1"/>
</dbReference>
<evidence type="ECO:0000256" key="3">
    <source>
        <dbReference type="ARBA" id="ARBA00007571"/>
    </source>
</evidence>
<keyword evidence="9 10" id="KW-0413">Isomerase</keyword>
<keyword evidence="6 10" id="KW-0028">Amino-acid biosynthesis</keyword>
<proteinExistence type="inferred from homology"/>
<evidence type="ECO:0000313" key="13">
    <source>
        <dbReference type="Proteomes" id="UP001320119"/>
    </source>
</evidence>
<evidence type="ECO:0000256" key="1">
    <source>
        <dbReference type="ARBA" id="ARBA00001164"/>
    </source>
</evidence>
<dbReference type="InterPro" id="IPR013785">
    <property type="entry name" value="Aldolase_TIM"/>
</dbReference>
<comment type="catalytic activity">
    <reaction evidence="1 10">
        <text>N-(5-phospho-beta-D-ribosyl)anthranilate = 1-(2-carboxyphenylamino)-1-deoxy-D-ribulose 5-phosphate</text>
        <dbReference type="Rhea" id="RHEA:21540"/>
        <dbReference type="ChEBI" id="CHEBI:18277"/>
        <dbReference type="ChEBI" id="CHEBI:58613"/>
        <dbReference type="EC" id="5.3.1.24"/>
    </reaction>
</comment>
<dbReference type="InterPro" id="IPR044643">
    <property type="entry name" value="TrpF_fam"/>
</dbReference>
<dbReference type="Proteomes" id="UP001320119">
    <property type="component" value="Chromosome"/>
</dbReference>
<evidence type="ECO:0000256" key="4">
    <source>
        <dbReference type="ARBA" id="ARBA00012572"/>
    </source>
</evidence>
<dbReference type="FunFam" id="3.20.20.70:FF:000075">
    <property type="entry name" value="Tryptophan biosynthesis protein TRP1"/>
    <property type="match status" value="1"/>
</dbReference>
<dbReference type="Gene3D" id="3.20.20.70">
    <property type="entry name" value="Aldolase class I"/>
    <property type="match status" value="1"/>
</dbReference>
<dbReference type="GO" id="GO:0000162">
    <property type="term" value="P:L-tryptophan biosynthetic process"/>
    <property type="evidence" value="ECO:0007669"/>
    <property type="project" value="UniProtKB-UniRule"/>
</dbReference>
<evidence type="ECO:0000256" key="7">
    <source>
        <dbReference type="ARBA" id="ARBA00022822"/>
    </source>
</evidence>